<feature type="compositionally biased region" description="Polar residues" evidence="2">
    <location>
        <begin position="187"/>
        <end position="200"/>
    </location>
</feature>
<feature type="chain" id="PRO_5015575574" description="PEHE domain-containing protein" evidence="3">
    <location>
        <begin position="23"/>
        <end position="1110"/>
    </location>
</feature>
<evidence type="ECO:0000256" key="1">
    <source>
        <dbReference type="SAM" id="Coils"/>
    </source>
</evidence>
<dbReference type="PANTHER" id="PTHR22443">
    <property type="entry name" value="NON-SPECIFIC LETHAL 1, ISOFORM M"/>
    <property type="match status" value="1"/>
</dbReference>
<evidence type="ECO:0000256" key="2">
    <source>
        <dbReference type="SAM" id="MobiDB-lite"/>
    </source>
</evidence>
<feature type="region of interest" description="Disordered" evidence="2">
    <location>
        <begin position="556"/>
        <end position="614"/>
    </location>
</feature>
<dbReference type="AlphaFoldDB" id="A0A2T7PQW1"/>
<feature type="region of interest" description="Disordered" evidence="2">
    <location>
        <begin position="144"/>
        <end position="173"/>
    </location>
</feature>
<feature type="compositionally biased region" description="Polar residues" evidence="2">
    <location>
        <begin position="585"/>
        <end position="614"/>
    </location>
</feature>
<protein>
    <recommendedName>
        <fullName evidence="4">PEHE domain-containing protein</fullName>
    </recommendedName>
</protein>
<name>A0A2T7PQW1_POMCA</name>
<proteinExistence type="predicted"/>
<feature type="region of interest" description="Disordered" evidence="2">
    <location>
        <begin position="39"/>
        <end position="62"/>
    </location>
</feature>
<gene>
    <name evidence="5" type="ORF">C0Q70_02782</name>
</gene>
<dbReference type="SMART" id="SM01300">
    <property type="entry name" value="PEHE"/>
    <property type="match status" value="1"/>
</dbReference>
<keyword evidence="1" id="KW-0175">Coiled coil</keyword>
<dbReference type="STRING" id="400727.A0A2T7PQW1"/>
<feature type="region of interest" description="Disordered" evidence="2">
    <location>
        <begin position="187"/>
        <end position="245"/>
    </location>
</feature>
<dbReference type="EMBL" id="PZQS01000002">
    <property type="protein sequence ID" value="PVD35813.1"/>
    <property type="molecule type" value="Genomic_DNA"/>
</dbReference>
<dbReference type="InterPro" id="IPR029332">
    <property type="entry name" value="PEHE_dom"/>
</dbReference>
<reference evidence="5 6" key="1">
    <citation type="submission" date="2018-04" db="EMBL/GenBank/DDBJ databases">
        <title>The genome of golden apple snail Pomacea canaliculata provides insight into stress tolerance and invasive adaptation.</title>
        <authorList>
            <person name="Liu C."/>
            <person name="Liu B."/>
            <person name="Ren Y."/>
            <person name="Zhang Y."/>
            <person name="Wang H."/>
            <person name="Li S."/>
            <person name="Jiang F."/>
            <person name="Yin L."/>
            <person name="Zhang G."/>
            <person name="Qian W."/>
            <person name="Fan W."/>
        </authorList>
    </citation>
    <scope>NUCLEOTIDE SEQUENCE [LARGE SCALE GENOMIC DNA]</scope>
    <source>
        <strain evidence="5">SZHN2017</strain>
        <tissue evidence="5">Muscle</tissue>
    </source>
</reference>
<feature type="coiled-coil region" evidence="1">
    <location>
        <begin position="269"/>
        <end position="296"/>
    </location>
</feature>
<feature type="compositionally biased region" description="Low complexity" evidence="2">
    <location>
        <begin position="558"/>
        <end position="584"/>
    </location>
</feature>
<feature type="compositionally biased region" description="Low complexity" evidence="2">
    <location>
        <begin position="1069"/>
        <end position="1083"/>
    </location>
</feature>
<feature type="region of interest" description="Disordered" evidence="2">
    <location>
        <begin position="1056"/>
        <end position="1110"/>
    </location>
</feature>
<comment type="caution">
    <text evidence="5">The sequence shown here is derived from an EMBL/GenBank/DDBJ whole genome shotgun (WGS) entry which is preliminary data.</text>
</comment>
<keyword evidence="6" id="KW-1185">Reference proteome</keyword>
<keyword evidence="3" id="KW-0732">Signal</keyword>
<organism evidence="5 6">
    <name type="scientific">Pomacea canaliculata</name>
    <name type="common">Golden apple snail</name>
    <dbReference type="NCBI Taxonomy" id="400727"/>
    <lineage>
        <taxon>Eukaryota</taxon>
        <taxon>Metazoa</taxon>
        <taxon>Spiralia</taxon>
        <taxon>Lophotrochozoa</taxon>
        <taxon>Mollusca</taxon>
        <taxon>Gastropoda</taxon>
        <taxon>Caenogastropoda</taxon>
        <taxon>Architaenioglossa</taxon>
        <taxon>Ampullarioidea</taxon>
        <taxon>Ampullariidae</taxon>
        <taxon>Pomacea</taxon>
    </lineage>
</organism>
<sequence length="1110" mass="121609">MSGPLPLRLCCMAAMAPALTEAATQAKIKLPDTSSAASVESPVVNGRDFHQPARSNSLSKSEKSPCVVKLPQVVKSQGVLATGSVSHLNGDLRLLASQKSATTVGKLSTVKVSGRFKDLIAGRTSSFQNEVIKTLGYNGKLVQRMNDPSSGLRNEEAENCRRQSQNGSNRLPYGDTFMTDLMGGKQQTELTSGQANQIGATKNMCKGTQEGGRLKSSRNNATRETGGQHAQRPNAPSASATSDAAHGQGLSIYSFVDSVESDANVEKMRAEASKKQAQLERRMEFLLRRLRRVQGRQMEGHVRHQLRHFVAYQQNNLQTVTKPINPSSFTNDGSGDLKAELCSDDAKNLSTAALVDLVHRMQASQAVPASSTRPVPSVKPEVTNVLTMADDVRRETRVTAEKFLMNLHFMQSALDSDATESSSGGESCEEDEVAGHHPTSAPLVRRAEWKWAVERAAVASRWTWLQAQVSDLEYRIRQQSDIYKQIRLAKGPVNLGDPPTPQDLLQHVHRNSIETRIPVSAASLPSSGTEVSPCNVSAVMSNVDRQASRLTQSLGNCLSPATLSPTSSMSSSRPRSTVSSPPLTQNGFVESPFSTSGGETDTAESSPLGQSSDQHLSAAVVDLSPVLDPTCRAARCLPLKHPLRKRKLLRTSGLHLMSRKAARLSTIKCHCHHPVMPCVVCSGRVNNMQPLEPDYMPFRERVALLDSSYHHVLSFPEDVPLSVHFEGLLRSGEWQNKPQVRRHRTEYRRQKCLPSTADNRKTGRQFRKSAASVIISSAKIRSKYEHKTGRKGPPARGKRLGKRAMNAELKRRRAAQFAAMGRWRDLTLDEIPAEIIKVEDHEHKSNGLIAKKSPDEEIEDMSDEVYIERHKVCETEEKKRFSTIVKYPPSRRGRGRSSIGLQSSEISSQDFLVPSSSDIGCQPVSMGTQASLDAGELTGEESQDMRNSRCSTPIPQGSIPTFHLPSNQQDEDSMSCTYGGLSVRQGPITSTAIRERLSVSSNLEDFGTDYIDTRDIRGTEPWPLREFPLTDEEVEQLYMEDMAHSYSLRPSASVAVENMSRAESSASGSQPASPVPSSTSASALGDNDAADPEWVAEGDPPRKLQKLAKR</sequence>
<dbReference type="PANTHER" id="PTHR22443:SF18">
    <property type="entry name" value="NON-SPECIFIC LETHAL 1, ISOFORM M"/>
    <property type="match status" value="1"/>
</dbReference>
<evidence type="ECO:0000313" key="6">
    <source>
        <dbReference type="Proteomes" id="UP000245119"/>
    </source>
</evidence>
<feature type="signal peptide" evidence="3">
    <location>
        <begin position="1"/>
        <end position="22"/>
    </location>
</feature>
<evidence type="ECO:0000256" key="3">
    <source>
        <dbReference type="SAM" id="SignalP"/>
    </source>
</evidence>
<dbReference type="InterPro" id="IPR026180">
    <property type="entry name" value="NSL1"/>
</dbReference>
<feature type="domain" description="PEHE" evidence="4">
    <location>
        <begin position="830"/>
        <end position="966"/>
    </location>
</feature>
<dbReference type="GO" id="GO:0044545">
    <property type="term" value="C:NSL complex"/>
    <property type="evidence" value="ECO:0007669"/>
    <property type="project" value="TreeGrafter"/>
</dbReference>
<dbReference type="OrthoDB" id="6022640at2759"/>
<dbReference type="GO" id="GO:0035035">
    <property type="term" value="F:histone acetyltransferase binding"/>
    <property type="evidence" value="ECO:0007669"/>
    <property type="project" value="TreeGrafter"/>
</dbReference>
<dbReference type="Proteomes" id="UP000245119">
    <property type="component" value="Linkage Group LG2"/>
</dbReference>
<feature type="region of interest" description="Disordered" evidence="2">
    <location>
        <begin position="415"/>
        <end position="438"/>
    </location>
</feature>
<dbReference type="Pfam" id="PF15275">
    <property type="entry name" value="PEHE"/>
    <property type="match status" value="1"/>
</dbReference>
<evidence type="ECO:0000259" key="4">
    <source>
        <dbReference type="SMART" id="SM01300"/>
    </source>
</evidence>
<accession>A0A2T7PQW1</accession>
<evidence type="ECO:0000313" key="5">
    <source>
        <dbReference type="EMBL" id="PVD35813.1"/>
    </source>
</evidence>